<comment type="caution">
    <text evidence="3">The sequence shown here is derived from an EMBL/GenBank/DDBJ whole genome shotgun (WGS) entry which is preliminary data.</text>
</comment>
<dbReference type="Pfam" id="PF18998">
    <property type="entry name" value="Flg_new_2"/>
    <property type="match status" value="3"/>
</dbReference>
<dbReference type="InterPro" id="IPR026906">
    <property type="entry name" value="LRR_5"/>
</dbReference>
<dbReference type="PANTHER" id="PTHR45661">
    <property type="entry name" value="SURFACE ANTIGEN"/>
    <property type="match status" value="1"/>
</dbReference>
<evidence type="ECO:0000259" key="2">
    <source>
        <dbReference type="Pfam" id="PF18998"/>
    </source>
</evidence>
<protein>
    <submittedName>
        <fullName evidence="3">Leucine-rich repeat protein</fullName>
    </submittedName>
</protein>
<feature type="domain" description="Bacterial repeat" evidence="2">
    <location>
        <begin position="565"/>
        <end position="607"/>
    </location>
</feature>
<dbReference type="Pfam" id="PF13306">
    <property type="entry name" value="LRR_5"/>
    <property type="match status" value="3"/>
</dbReference>
<sequence length="816" mass="92015">MKQVLFIALMLLLCFNGQAADFYGEKRGSSWYLEYNKTSDTTVHCVINIFAYEDKCVDDVTIDLQDTLKHYKVKSISSHKMTNSYFTNGAHIKVTVPASVDTIYGSTFTSFYNNRDDYDCVCFIVHIPSDSQLKYIGDRAFASSRDPKRSYPSTSVDFLPSTITYIGSDAFEYANLPAPSQGPHYIGKYLYDYIGGNVLDNFKVAEGTLYICDYVFKGYYMWHITFPKSLRGIGAEAFMKSHLIEAIFNDSLKYIGDYAFRECSHLREVSLPQSLLSIGNGAFMDCIELERIFIPASVCEIGEKPFAYTTGKYGSQILEYISVDPNNKVYDSRYDCNALIESATNTIIQGSNNTVIPPTVTHIGDYAFSGYAKEHIDIPNSVISIGDHAFYWSKLKHIRIPDSIKSIGGFYGSNNLKSIYFGSSVDTISGFGECGIQSLVLPDNIKYIDEYSFQGNPLRTITINRGVDLSASDIFRDIPDSVSIYCYKKPSEDNMELSDDTFDKKTMRDGTLYVPCGTELEYRQTEVWKNFVNIIESLEFKVDINTTTGYGYVSVLEPFECGVYDYTIKATPDEDCRFVRWTDGVTENPRRVTLTQDTAFYAEFAPIMYNLTVRSNDETMGTVCGGGEYKPNSEVTIEAHAYDGYRFIKWTDGITDNPRSITITQDTTFYAEFAPITHKLTVLSDNEKMGTVSGGGEYKSDSTVRIEAHANEGFRFTRWNDNITENPRDITLSQDSTFTAYFESIDTKVNETSDDGFDVTVQDKTIYVHNSDGNEIQVTDITGRTIYSGYDTTITVRTPGVYIVRCGDRTKKTVVR</sequence>
<keyword evidence="1" id="KW-0732">Signal</keyword>
<feature type="domain" description="Bacterial repeat" evidence="2">
    <location>
        <begin position="612"/>
        <end position="676"/>
    </location>
</feature>
<dbReference type="SUPFAM" id="SSF52058">
    <property type="entry name" value="L domain-like"/>
    <property type="match status" value="1"/>
</dbReference>
<organism evidence="3 4">
    <name type="scientific">Candidatus Aphodosoma intestinipullorum</name>
    <dbReference type="NCBI Taxonomy" id="2840674"/>
    <lineage>
        <taxon>Bacteria</taxon>
        <taxon>Pseudomonadati</taxon>
        <taxon>Bacteroidota</taxon>
        <taxon>Bacteroidia</taxon>
        <taxon>Bacteroidales</taxon>
        <taxon>Candidatus Aphodosoma</taxon>
    </lineage>
</organism>
<dbReference type="Proteomes" id="UP000712007">
    <property type="component" value="Unassembled WGS sequence"/>
</dbReference>
<reference evidence="3" key="1">
    <citation type="submission" date="2020-10" db="EMBL/GenBank/DDBJ databases">
        <authorList>
            <person name="Gilroy R."/>
        </authorList>
    </citation>
    <scope>NUCLEOTIDE SEQUENCE</scope>
    <source>
        <strain evidence="3">3924</strain>
    </source>
</reference>
<feature type="domain" description="Bacterial repeat" evidence="2">
    <location>
        <begin position="684"/>
        <end position="745"/>
    </location>
</feature>
<dbReference type="EMBL" id="JADIMV010000006">
    <property type="protein sequence ID" value="MBO8439080.1"/>
    <property type="molecule type" value="Genomic_DNA"/>
</dbReference>
<dbReference type="InterPro" id="IPR053139">
    <property type="entry name" value="Surface_bspA-like"/>
</dbReference>
<reference evidence="3" key="2">
    <citation type="journal article" date="2021" name="PeerJ">
        <title>Extensive microbial diversity within the chicken gut microbiome revealed by metagenomics and culture.</title>
        <authorList>
            <person name="Gilroy R."/>
            <person name="Ravi A."/>
            <person name="Getino M."/>
            <person name="Pursley I."/>
            <person name="Horton D.L."/>
            <person name="Alikhan N.F."/>
            <person name="Baker D."/>
            <person name="Gharbi K."/>
            <person name="Hall N."/>
            <person name="Watson M."/>
            <person name="Adriaenssens E.M."/>
            <person name="Foster-Nyarko E."/>
            <person name="Jarju S."/>
            <person name="Secka A."/>
            <person name="Antonio M."/>
            <person name="Oren A."/>
            <person name="Chaudhuri R.R."/>
            <person name="La Ragione R."/>
            <person name="Hildebrand F."/>
            <person name="Pallen M.J."/>
        </authorList>
    </citation>
    <scope>NUCLEOTIDE SEQUENCE</scope>
    <source>
        <strain evidence="3">3924</strain>
    </source>
</reference>
<gene>
    <name evidence="3" type="ORF">IAC51_00335</name>
</gene>
<feature type="chain" id="PRO_5038127893" evidence="1">
    <location>
        <begin position="20"/>
        <end position="816"/>
    </location>
</feature>
<feature type="signal peptide" evidence="1">
    <location>
        <begin position="1"/>
        <end position="19"/>
    </location>
</feature>
<dbReference type="Gene3D" id="3.80.10.10">
    <property type="entry name" value="Ribonuclease Inhibitor"/>
    <property type="match status" value="2"/>
</dbReference>
<dbReference type="InterPro" id="IPR044060">
    <property type="entry name" value="Bacterial_rp_domain"/>
</dbReference>
<dbReference type="PANTHER" id="PTHR45661:SF3">
    <property type="entry name" value="IG-LIKE DOMAIN-CONTAINING PROTEIN"/>
    <property type="match status" value="1"/>
</dbReference>
<evidence type="ECO:0000256" key="1">
    <source>
        <dbReference type="SAM" id="SignalP"/>
    </source>
</evidence>
<name>A0A940IDU0_9BACT</name>
<dbReference type="AlphaFoldDB" id="A0A940IDU0"/>
<evidence type="ECO:0000313" key="3">
    <source>
        <dbReference type="EMBL" id="MBO8439080.1"/>
    </source>
</evidence>
<dbReference type="InterPro" id="IPR032675">
    <property type="entry name" value="LRR_dom_sf"/>
</dbReference>
<proteinExistence type="predicted"/>
<accession>A0A940IDU0</accession>
<evidence type="ECO:0000313" key="4">
    <source>
        <dbReference type="Proteomes" id="UP000712007"/>
    </source>
</evidence>